<evidence type="ECO:0000313" key="1">
    <source>
        <dbReference type="EMBL" id="SJZ71903.1"/>
    </source>
</evidence>
<dbReference type="EMBL" id="FUWM01000012">
    <property type="protein sequence ID" value="SJZ71903.1"/>
    <property type="molecule type" value="Genomic_DNA"/>
</dbReference>
<dbReference type="RefSeq" id="WP_078810103.1">
    <property type="nucleotide sequence ID" value="NZ_FUWM01000012.1"/>
</dbReference>
<name>A0A1T4MY37_9FIRM</name>
<proteinExistence type="predicted"/>
<keyword evidence="2" id="KW-1185">Reference proteome</keyword>
<protein>
    <submittedName>
        <fullName evidence="1">Uncharacterized protein</fullName>
    </submittedName>
</protein>
<accession>A0A1T4MY37</accession>
<reference evidence="2" key="1">
    <citation type="submission" date="2017-02" db="EMBL/GenBank/DDBJ databases">
        <authorList>
            <person name="Varghese N."/>
            <person name="Submissions S."/>
        </authorList>
    </citation>
    <scope>NUCLEOTIDE SEQUENCE [LARGE SCALE GENOMIC DNA]</scope>
    <source>
        <strain evidence="2">ATCC BAA-73</strain>
    </source>
</reference>
<dbReference type="AlphaFoldDB" id="A0A1T4MY37"/>
<evidence type="ECO:0000313" key="2">
    <source>
        <dbReference type="Proteomes" id="UP000190625"/>
    </source>
</evidence>
<sequence length="569" mass="67519">MLKSSYMENKNGWLGLMQIKRINFLLPEIVKEINELFLELNLDVVIAGGIISDSYLLDQEIISEIKSSDIDIFINIKVDSDKIIKKLNSRENISDLTPVQEEKITATYSKELVSKRVTFNYNGYDCDLLFCTNPQTKVWDFDLTFRQFMYFKDELYATQLAINDIKDKLLRVLNPVNNIITLKRLTKFKRKYNFKFEMKSYNLLLNYIMWLDKKQGLEIKDYKIGNYNERKRRQLFTGQLKEYYYRLISQKKAHGRALITYLLINNNYYNDYFNNLLGTYHIEYDTNLNYSRFINKVKDLHFKIKTEFQDKKEVIESKNRPKDIVDIDWEDWKRIFSMLEQVSELEFREFLKGWLNDNKVDNCYRWHSPKIGKLLVNLKGFIDDLGLNYYKNYAINLCDQLLELFNTRGPDNFEFKITISQEPIDLLSISTDQNWTSCLELPDPDSQRTSAARIAANLQPNTLVAYITDLKGEEWLGRVIIRLLRNGNLTLEKYYGEPILKEVLFNKLEKIILDSDYQLSKGEAGQSCVFVEWEPYSDQGRVQSLNNNLYREYYIDYSLPTVIKSRFEK</sequence>
<dbReference type="STRING" id="142842.SAMN02745118_01641"/>
<gene>
    <name evidence="1" type="ORF">SAMN02745118_01641</name>
</gene>
<organism evidence="1 2">
    <name type="scientific">Selenihalanaerobacter shriftii</name>
    <dbReference type="NCBI Taxonomy" id="142842"/>
    <lineage>
        <taxon>Bacteria</taxon>
        <taxon>Bacillati</taxon>
        <taxon>Bacillota</taxon>
        <taxon>Clostridia</taxon>
        <taxon>Halanaerobiales</taxon>
        <taxon>Halobacteroidaceae</taxon>
        <taxon>Selenihalanaerobacter</taxon>
    </lineage>
</organism>
<dbReference type="OrthoDB" id="2110110at2"/>
<dbReference type="Proteomes" id="UP000190625">
    <property type="component" value="Unassembled WGS sequence"/>
</dbReference>